<dbReference type="SMART" id="SM00849">
    <property type="entry name" value="Lactamase_B"/>
    <property type="match status" value="1"/>
</dbReference>
<dbReference type="RefSeq" id="WP_118657248.1">
    <property type="nucleotide sequence ID" value="NZ_JACOOK010000008.1"/>
</dbReference>
<comment type="caution">
    <text evidence="3">The sequence shown here is derived from an EMBL/GenBank/DDBJ whole genome shotgun (WGS) entry which is preliminary data.</text>
</comment>
<sequence>MKNKLIVCLLCGLMSASFTAAKKPGFAVWQLCAQGPSQMNSYVFVTDRGRVVVLDGGTAADAPFLRGFVAALGNRVDKWIVTHPHVDHMGALTEILKDPRQMIIDTVYQSPMTDEQLRTDMNRKKLADAYYEALRDSGLPVVNLTEPGLEMKIDGMNLKVLGVAHPSILTNAYNNASIVLRVWDRKKSMVFLGDTGVESGKMLLEGTYKPLLDCDYLQMAHHGQQGCDEHFYKSIRFRACLWPTPLWVWNNDVGEGFDTAYMKTIETRRWMDEIGITEHYISWQGIVKIE</sequence>
<feature type="chain" id="PRO_5046618788" evidence="1">
    <location>
        <begin position="21"/>
        <end position="290"/>
    </location>
</feature>
<dbReference type="Gene3D" id="3.60.15.10">
    <property type="entry name" value="Ribonuclease Z/Hydroxyacylglutathione hydrolase-like"/>
    <property type="match status" value="1"/>
</dbReference>
<feature type="signal peptide" evidence="1">
    <location>
        <begin position="1"/>
        <end position="20"/>
    </location>
</feature>
<keyword evidence="1" id="KW-0732">Signal</keyword>
<evidence type="ECO:0000313" key="4">
    <source>
        <dbReference type="Proteomes" id="UP000636891"/>
    </source>
</evidence>
<evidence type="ECO:0000256" key="1">
    <source>
        <dbReference type="SAM" id="SignalP"/>
    </source>
</evidence>
<evidence type="ECO:0000313" key="3">
    <source>
        <dbReference type="EMBL" id="MBC5617722.1"/>
    </source>
</evidence>
<name>A0ABR7CPZ7_9BACT</name>
<reference evidence="3 4" key="1">
    <citation type="submission" date="2020-08" db="EMBL/GenBank/DDBJ databases">
        <title>Genome public.</title>
        <authorList>
            <person name="Liu C."/>
            <person name="Sun Q."/>
        </authorList>
    </citation>
    <scope>NUCLEOTIDE SEQUENCE [LARGE SCALE GENOMIC DNA]</scope>
    <source>
        <strain evidence="3 4">New-7</strain>
    </source>
</reference>
<proteinExistence type="predicted"/>
<evidence type="ECO:0000259" key="2">
    <source>
        <dbReference type="SMART" id="SM00849"/>
    </source>
</evidence>
<accession>A0ABR7CPZ7</accession>
<organism evidence="3 4">
    <name type="scientific">Alistipes hominis</name>
    <dbReference type="NCBI Taxonomy" id="2763015"/>
    <lineage>
        <taxon>Bacteria</taxon>
        <taxon>Pseudomonadati</taxon>
        <taxon>Bacteroidota</taxon>
        <taxon>Bacteroidia</taxon>
        <taxon>Bacteroidales</taxon>
        <taxon>Rikenellaceae</taxon>
        <taxon>Alistipes</taxon>
    </lineage>
</organism>
<feature type="domain" description="Metallo-beta-lactamase" evidence="2">
    <location>
        <begin position="38"/>
        <end position="235"/>
    </location>
</feature>
<dbReference type="Pfam" id="PF00753">
    <property type="entry name" value="Lactamase_B"/>
    <property type="match status" value="1"/>
</dbReference>
<gene>
    <name evidence="3" type="ORF">H8S08_11975</name>
</gene>
<dbReference type="PANTHER" id="PTHR30619">
    <property type="entry name" value="DNA INTERNALIZATION/COMPETENCE PROTEIN COMEC/REC2"/>
    <property type="match status" value="1"/>
</dbReference>
<dbReference type="InterPro" id="IPR036866">
    <property type="entry name" value="RibonucZ/Hydroxyglut_hydro"/>
</dbReference>
<keyword evidence="4" id="KW-1185">Reference proteome</keyword>
<dbReference type="Proteomes" id="UP000636891">
    <property type="component" value="Unassembled WGS sequence"/>
</dbReference>
<dbReference type="InterPro" id="IPR001279">
    <property type="entry name" value="Metallo-B-lactamas"/>
</dbReference>
<dbReference type="InterPro" id="IPR052159">
    <property type="entry name" value="Competence_DNA_uptake"/>
</dbReference>
<protein>
    <submittedName>
        <fullName evidence="3">MBL fold metallo-hydrolase</fullName>
    </submittedName>
</protein>
<dbReference type="PANTHER" id="PTHR30619:SF1">
    <property type="entry name" value="RECOMBINATION PROTEIN 2"/>
    <property type="match status" value="1"/>
</dbReference>
<dbReference type="EMBL" id="JACOOK010000008">
    <property type="protein sequence ID" value="MBC5617722.1"/>
    <property type="molecule type" value="Genomic_DNA"/>
</dbReference>
<dbReference type="SUPFAM" id="SSF56281">
    <property type="entry name" value="Metallo-hydrolase/oxidoreductase"/>
    <property type="match status" value="1"/>
</dbReference>